<dbReference type="GO" id="GO:0003677">
    <property type="term" value="F:DNA binding"/>
    <property type="evidence" value="ECO:0007669"/>
    <property type="project" value="UniProtKB-KW"/>
</dbReference>
<accession>A0A3G5A261</accession>
<keyword evidence="1" id="KW-0238">DNA-binding</keyword>
<gene>
    <name evidence="4" type="ORF">Harvfovirus3_39</name>
</gene>
<keyword evidence="2" id="KW-0371">Homeobox</keyword>
<dbReference type="PROSITE" id="PS50071">
    <property type="entry name" value="HOMEOBOX_2"/>
    <property type="match status" value="2"/>
</dbReference>
<dbReference type="InterPro" id="IPR050224">
    <property type="entry name" value="TALE_homeobox"/>
</dbReference>
<dbReference type="CDD" id="cd00086">
    <property type="entry name" value="homeodomain"/>
    <property type="match status" value="2"/>
</dbReference>
<dbReference type="InterPro" id="IPR000047">
    <property type="entry name" value="HTH_motif"/>
</dbReference>
<dbReference type="InterPro" id="IPR009057">
    <property type="entry name" value="Homeodomain-like_sf"/>
</dbReference>
<dbReference type="PRINTS" id="PR00031">
    <property type="entry name" value="HTHREPRESSR"/>
</dbReference>
<protein>
    <recommendedName>
        <fullName evidence="3">Homeobox domain-containing protein</fullName>
    </recommendedName>
</protein>
<reference evidence="4" key="1">
    <citation type="submission" date="2018-10" db="EMBL/GenBank/DDBJ databases">
        <title>Hidden diversity of soil giant viruses.</title>
        <authorList>
            <person name="Schulz F."/>
            <person name="Alteio L."/>
            <person name="Goudeau D."/>
            <person name="Ryan E.M."/>
            <person name="Malmstrom R.R."/>
            <person name="Blanchard J."/>
            <person name="Woyke T."/>
        </authorList>
    </citation>
    <scope>NUCLEOTIDE SEQUENCE</scope>
    <source>
        <strain evidence="4">HAV1</strain>
    </source>
</reference>
<dbReference type="InterPro" id="IPR008422">
    <property type="entry name" value="KN_HD"/>
</dbReference>
<evidence type="ECO:0000313" key="4">
    <source>
        <dbReference type="EMBL" id="AYV80594.1"/>
    </source>
</evidence>
<dbReference type="Pfam" id="PF05920">
    <property type="entry name" value="Homeobox_KN"/>
    <property type="match status" value="1"/>
</dbReference>
<dbReference type="PROSITE" id="PS00027">
    <property type="entry name" value="HOMEOBOX_1"/>
    <property type="match status" value="1"/>
</dbReference>
<organism evidence="4">
    <name type="scientific">Harvfovirus sp</name>
    <dbReference type="NCBI Taxonomy" id="2487768"/>
    <lineage>
        <taxon>Viruses</taxon>
        <taxon>Varidnaviria</taxon>
        <taxon>Bamfordvirae</taxon>
        <taxon>Nucleocytoviricota</taxon>
        <taxon>Megaviricetes</taxon>
        <taxon>Imitervirales</taxon>
        <taxon>Mimiviridae</taxon>
        <taxon>Klosneuvirinae</taxon>
    </lineage>
</organism>
<dbReference type="InterPro" id="IPR001356">
    <property type="entry name" value="HD"/>
</dbReference>
<evidence type="ECO:0000256" key="1">
    <source>
        <dbReference type="ARBA" id="ARBA00023125"/>
    </source>
</evidence>
<feature type="domain" description="Homeobox" evidence="3">
    <location>
        <begin position="64"/>
        <end position="127"/>
    </location>
</feature>
<dbReference type="GO" id="GO:0000981">
    <property type="term" value="F:DNA-binding transcription factor activity, RNA polymerase II-specific"/>
    <property type="evidence" value="ECO:0007669"/>
    <property type="project" value="InterPro"/>
</dbReference>
<name>A0A3G5A261_9VIRU</name>
<dbReference type="Pfam" id="PF00046">
    <property type="entry name" value="Homeodomain"/>
    <property type="match status" value="1"/>
</dbReference>
<dbReference type="SUPFAM" id="SSF46689">
    <property type="entry name" value="Homeodomain-like"/>
    <property type="match status" value="2"/>
</dbReference>
<proteinExistence type="predicted"/>
<evidence type="ECO:0000259" key="3">
    <source>
        <dbReference type="PROSITE" id="PS50071"/>
    </source>
</evidence>
<feature type="domain" description="Homeobox" evidence="3">
    <location>
        <begin position="1"/>
        <end position="61"/>
    </location>
</feature>
<dbReference type="PANTHER" id="PTHR11850">
    <property type="entry name" value="HOMEOBOX PROTEIN TRANSCRIPTION FACTORS"/>
    <property type="match status" value="1"/>
</dbReference>
<evidence type="ECO:0000256" key="2">
    <source>
        <dbReference type="ARBA" id="ARBA00023155"/>
    </source>
</evidence>
<dbReference type="InterPro" id="IPR017970">
    <property type="entry name" value="Homeobox_CS"/>
</dbReference>
<sequence>MGRRTFFTEHQNQILAMWFDEKSKNSYLNSGQKEELAAEIGLTPKQVETWFSNTRKRLRRPSPRPRSDTRPNFTKEQVKTLSEWVSLNSKYPYPTQKEKNQFVLTTKLTYLQVQNWFINWRTRVWKPNHKKGDSIVITKKIDAPILLRTRLSDFRTSR</sequence>
<dbReference type="SMART" id="SM00389">
    <property type="entry name" value="HOX"/>
    <property type="match status" value="2"/>
</dbReference>
<dbReference type="Gene3D" id="1.10.10.60">
    <property type="entry name" value="Homeodomain-like"/>
    <property type="match status" value="2"/>
</dbReference>
<dbReference type="EMBL" id="MK072245">
    <property type="protein sequence ID" value="AYV80594.1"/>
    <property type="molecule type" value="Genomic_DNA"/>
</dbReference>